<dbReference type="InterPro" id="IPR036388">
    <property type="entry name" value="WH-like_DNA-bd_sf"/>
</dbReference>
<dbReference type="GO" id="GO:0045892">
    <property type="term" value="P:negative regulation of DNA-templated transcription"/>
    <property type="evidence" value="ECO:0007669"/>
    <property type="project" value="TreeGrafter"/>
</dbReference>
<dbReference type="GO" id="GO:0003700">
    <property type="term" value="F:DNA-binding transcription factor activity"/>
    <property type="evidence" value="ECO:0007669"/>
    <property type="project" value="InterPro"/>
</dbReference>
<dbReference type="Gene3D" id="3.40.1410.10">
    <property type="entry name" value="Chorismate lyase-like"/>
    <property type="match status" value="1"/>
</dbReference>
<evidence type="ECO:0000313" key="5">
    <source>
        <dbReference type="EMBL" id="SFV07744.1"/>
    </source>
</evidence>
<evidence type="ECO:0000256" key="2">
    <source>
        <dbReference type="ARBA" id="ARBA00023125"/>
    </source>
</evidence>
<dbReference type="SMART" id="SM00345">
    <property type="entry name" value="HTH_GNTR"/>
    <property type="match status" value="1"/>
</dbReference>
<evidence type="ECO:0000256" key="1">
    <source>
        <dbReference type="ARBA" id="ARBA00023015"/>
    </source>
</evidence>
<keyword evidence="3" id="KW-0804">Transcription</keyword>
<dbReference type="Pfam" id="PF07702">
    <property type="entry name" value="UTRA"/>
    <property type="match status" value="1"/>
</dbReference>
<organism evidence="5 6">
    <name type="scientific">Alicyclobacillus macrosporangiidus</name>
    <dbReference type="NCBI Taxonomy" id="392015"/>
    <lineage>
        <taxon>Bacteria</taxon>
        <taxon>Bacillati</taxon>
        <taxon>Bacillota</taxon>
        <taxon>Bacilli</taxon>
        <taxon>Bacillales</taxon>
        <taxon>Alicyclobacillaceae</taxon>
        <taxon>Alicyclobacillus</taxon>
    </lineage>
</organism>
<evidence type="ECO:0000256" key="3">
    <source>
        <dbReference type="ARBA" id="ARBA00023163"/>
    </source>
</evidence>
<dbReference type="InterPro" id="IPR050679">
    <property type="entry name" value="Bact_HTH_transcr_reg"/>
</dbReference>
<dbReference type="EMBL" id="FPBV01000038">
    <property type="protein sequence ID" value="SFV07744.1"/>
    <property type="molecule type" value="Genomic_DNA"/>
</dbReference>
<dbReference type="STRING" id="392015.SAMN05421543_13811"/>
<name>A0A1I7LDU1_9BACL</name>
<dbReference type="CDD" id="cd07377">
    <property type="entry name" value="WHTH_GntR"/>
    <property type="match status" value="1"/>
</dbReference>
<protein>
    <submittedName>
        <fullName evidence="5">GntR family transcriptional regulator/GntR family transcriptional regulator, histidine utilization repressor</fullName>
    </submittedName>
</protein>
<proteinExistence type="predicted"/>
<dbReference type="PROSITE" id="PS50949">
    <property type="entry name" value="HTH_GNTR"/>
    <property type="match status" value="1"/>
</dbReference>
<dbReference type="InterPro" id="IPR011663">
    <property type="entry name" value="UTRA"/>
</dbReference>
<dbReference type="PRINTS" id="PR00035">
    <property type="entry name" value="HTHGNTR"/>
</dbReference>
<dbReference type="AlphaFoldDB" id="A0A1I7LDU1"/>
<dbReference type="GO" id="GO:0003677">
    <property type="term" value="F:DNA binding"/>
    <property type="evidence" value="ECO:0007669"/>
    <property type="project" value="UniProtKB-KW"/>
</dbReference>
<dbReference type="InterPro" id="IPR028978">
    <property type="entry name" value="Chorismate_lyase_/UTRA_dom_sf"/>
</dbReference>
<dbReference type="Pfam" id="PF00392">
    <property type="entry name" value="GntR"/>
    <property type="match status" value="1"/>
</dbReference>
<evidence type="ECO:0000313" key="6">
    <source>
        <dbReference type="Proteomes" id="UP000183508"/>
    </source>
</evidence>
<dbReference type="PANTHER" id="PTHR44846:SF1">
    <property type="entry name" value="MANNOSYL-D-GLYCERATE TRANSPORT_METABOLISM SYSTEM REPRESSOR MNGR-RELATED"/>
    <property type="match status" value="1"/>
</dbReference>
<dbReference type="InterPro" id="IPR036390">
    <property type="entry name" value="WH_DNA-bd_sf"/>
</dbReference>
<dbReference type="Gene3D" id="1.10.10.10">
    <property type="entry name" value="Winged helix-like DNA-binding domain superfamily/Winged helix DNA-binding domain"/>
    <property type="match status" value="1"/>
</dbReference>
<dbReference type="PANTHER" id="PTHR44846">
    <property type="entry name" value="MANNOSYL-D-GLYCERATE TRANSPORT/METABOLISM SYSTEM REPRESSOR MNGR-RELATED"/>
    <property type="match status" value="1"/>
</dbReference>
<keyword evidence="6" id="KW-1185">Reference proteome</keyword>
<dbReference type="InterPro" id="IPR000524">
    <property type="entry name" value="Tscrpt_reg_HTH_GntR"/>
</dbReference>
<dbReference type="SUPFAM" id="SSF46785">
    <property type="entry name" value="Winged helix' DNA-binding domain"/>
    <property type="match status" value="1"/>
</dbReference>
<dbReference type="SUPFAM" id="SSF64288">
    <property type="entry name" value="Chorismate lyase-like"/>
    <property type="match status" value="1"/>
</dbReference>
<reference evidence="6" key="1">
    <citation type="submission" date="2016-10" db="EMBL/GenBank/DDBJ databases">
        <authorList>
            <person name="Varghese N."/>
        </authorList>
    </citation>
    <scope>NUCLEOTIDE SEQUENCE [LARGE SCALE GENOMIC DNA]</scope>
    <source>
        <strain evidence="6">DSM 17980</strain>
    </source>
</reference>
<feature type="domain" description="HTH gntR-type" evidence="4">
    <location>
        <begin position="8"/>
        <end position="76"/>
    </location>
</feature>
<accession>A0A1I7LDU1</accession>
<sequence length="177" mass="20046">MLHRNSGVPLYIQIRHDIESRIRKGEWKPSHQIPTEEELQTIYGVSRITVQRAVIDLVRAGLLIRTPGKGTFVSNTIPEQNLLEFINFVTEEQAIEGPHRVITSGVVTGDNAVAAMLKVAPNEPIVRLERIKLSEDVPVALEVSYVPLRFAPDLLEQRLDVLNPTLSRQMGWLLRER</sequence>
<keyword evidence="1" id="KW-0805">Transcription regulation</keyword>
<dbReference type="FunFam" id="1.10.10.10:FF:000079">
    <property type="entry name" value="GntR family transcriptional regulator"/>
    <property type="match status" value="1"/>
</dbReference>
<gene>
    <name evidence="5" type="ORF">SAMN05421543_13811</name>
</gene>
<keyword evidence="2" id="KW-0238">DNA-binding</keyword>
<dbReference type="Proteomes" id="UP000183508">
    <property type="component" value="Unassembled WGS sequence"/>
</dbReference>
<evidence type="ECO:0000259" key="4">
    <source>
        <dbReference type="PROSITE" id="PS50949"/>
    </source>
</evidence>
<dbReference type="RefSeq" id="WP_074956573.1">
    <property type="nucleotide sequence ID" value="NZ_FPBV01000038.1"/>
</dbReference>